<evidence type="ECO:0000256" key="6">
    <source>
        <dbReference type="SAM" id="SignalP"/>
    </source>
</evidence>
<organism evidence="8 9">
    <name type="scientific">Streptomyces milbemycinicus</name>
    <dbReference type="NCBI Taxonomy" id="476552"/>
    <lineage>
        <taxon>Bacteria</taxon>
        <taxon>Bacillati</taxon>
        <taxon>Actinomycetota</taxon>
        <taxon>Actinomycetes</taxon>
        <taxon>Kitasatosporales</taxon>
        <taxon>Streptomycetaceae</taxon>
        <taxon>Streptomyces</taxon>
    </lineage>
</organism>
<evidence type="ECO:0000313" key="9">
    <source>
        <dbReference type="Proteomes" id="UP001620295"/>
    </source>
</evidence>
<dbReference type="InterPro" id="IPR006094">
    <property type="entry name" value="Oxid_FAD_bind_N"/>
</dbReference>
<dbReference type="Pfam" id="PF01565">
    <property type="entry name" value="FAD_binding_4"/>
    <property type="match status" value="1"/>
</dbReference>
<feature type="chain" id="PRO_5047385428" evidence="6">
    <location>
        <begin position="33"/>
        <end position="544"/>
    </location>
</feature>
<keyword evidence="9" id="KW-1185">Reference proteome</keyword>
<reference evidence="8 9" key="1">
    <citation type="submission" date="2024-11" db="EMBL/GenBank/DDBJ databases">
        <title>The Natural Products Discovery Center: Release of the First 8490 Sequenced Strains for Exploring Actinobacteria Biosynthetic Diversity.</title>
        <authorList>
            <person name="Kalkreuter E."/>
            <person name="Kautsar S.A."/>
            <person name="Yang D."/>
            <person name="Bader C.D."/>
            <person name="Teijaro C.N."/>
            <person name="Fluegel L."/>
            <person name="Davis C.M."/>
            <person name="Simpson J.R."/>
            <person name="Lauterbach L."/>
            <person name="Steele A.D."/>
            <person name="Gui C."/>
            <person name="Meng S."/>
            <person name="Li G."/>
            <person name="Viehrig K."/>
            <person name="Ye F."/>
            <person name="Su P."/>
            <person name="Kiefer A.F."/>
            <person name="Nichols A."/>
            <person name="Cepeda A.J."/>
            <person name="Yan W."/>
            <person name="Fan B."/>
            <person name="Jiang Y."/>
            <person name="Adhikari A."/>
            <person name="Zheng C.-J."/>
            <person name="Schuster L."/>
            <person name="Cowan T.M."/>
            <person name="Smanski M.J."/>
            <person name="Chevrette M.G."/>
            <person name="De Carvalho L.P.S."/>
            <person name="Shen B."/>
        </authorList>
    </citation>
    <scope>NUCLEOTIDE SEQUENCE [LARGE SCALE GENOMIC DNA]</scope>
    <source>
        <strain evidence="8 9">NPDC020863</strain>
    </source>
</reference>
<comment type="similarity">
    <text evidence="2">Belongs to the oxygen-dependent FAD-linked oxidoreductase family.</text>
</comment>
<keyword evidence="4" id="KW-0274">FAD</keyword>
<dbReference type="Proteomes" id="UP001620295">
    <property type="component" value="Unassembled WGS sequence"/>
</dbReference>
<proteinExistence type="inferred from homology"/>
<evidence type="ECO:0000256" key="5">
    <source>
        <dbReference type="ARBA" id="ARBA00023002"/>
    </source>
</evidence>
<comment type="caution">
    <text evidence="8">The sequence shown here is derived from an EMBL/GenBank/DDBJ whole genome shotgun (WGS) entry which is preliminary data.</text>
</comment>
<dbReference type="PANTHER" id="PTHR42973">
    <property type="entry name" value="BINDING OXIDOREDUCTASE, PUTATIVE (AFU_ORTHOLOGUE AFUA_1G17690)-RELATED"/>
    <property type="match status" value="1"/>
</dbReference>
<dbReference type="InterPro" id="IPR006311">
    <property type="entry name" value="TAT_signal"/>
</dbReference>
<dbReference type="InterPro" id="IPR016166">
    <property type="entry name" value="FAD-bd_PCMH"/>
</dbReference>
<dbReference type="EMBL" id="JBJDQH010000006">
    <property type="protein sequence ID" value="MFK4267199.1"/>
    <property type="molecule type" value="Genomic_DNA"/>
</dbReference>
<dbReference type="InterPro" id="IPR036318">
    <property type="entry name" value="FAD-bd_PCMH-like_sf"/>
</dbReference>
<feature type="domain" description="FAD-binding PCMH-type" evidence="7">
    <location>
        <begin position="68"/>
        <end position="248"/>
    </location>
</feature>
<keyword evidence="6" id="KW-0732">Signal</keyword>
<dbReference type="Pfam" id="PF08031">
    <property type="entry name" value="BBE"/>
    <property type="match status" value="1"/>
</dbReference>
<evidence type="ECO:0000256" key="3">
    <source>
        <dbReference type="ARBA" id="ARBA00022630"/>
    </source>
</evidence>
<dbReference type="RefSeq" id="WP_358640441.1">
    <property type="nucleotide sequence ID" value="NZ_JBFAEV010000016.1"/>
</dbReference>
<evidence type="ECO:0000256" key="1">
    <source>
        <dbReference type="ARBA" id="ARBA00001974"/>
    </source>
</evidence>
<sequence>MSGVNRRQLLRTATAAASGVVAGLGLDTPASAAEGAAEAGCTPPLGPVKAGPDDARYAYLVRRGQKRWVGTPDHVWVVGSTEQVVAAVQEAVDSGEKIAVRSGGHCAEGWVDDPAVRVLVDMSGMTQVSYDPARRAFAVEPGATLGEVYRRLVLGWGVTIPAGWCPGVGAGGHICGGGYGVLSRAMGLVVDHLYAVEVVVVGRDGKASAVVATREASDPNRELWWGHTGGGGGNFGVVTRYWLRTPGAEGSDPGQLLPRAPKSAIAFSSQWPWQALKLDEPKFTRLIRNHMDWCERNSAVGAAATRLYADLTVGRKANDLNLASGQVFGPDADELLDDYLAALGAGVGTPLNVVRTEQPWLAAALDGPNSDIYRLKIKSGYLRKGFSDAQLAAVYENLTREQDPKLLFGSVGIASYGGQISAVAPDATAFPHRDAVMRVQYTAAWADPGQDATYVEWLRRLYREIYADTGGVPDPKDGAYINYPDDDLADPAVNTSGVPWSTLYFKDNYPRLQKVKATWDPKNIFSHTLGIEPPKATRDGRRRP</sequence>
<dbReference type="Gene3D" id="3.30.465.10">
    <property type="match status" value="1"/>
</dbReference>
<protein>
    <submittedName>
        <fullName evidence="8">FAD-binding oxidoreductase</fullName>
    </submittedName>
</protein>
<dbReference type="PROSITE" id="PS51387">
    <property type="entry name" value="FAD_PCMH"/>
    <property type="match status" value="1"/>
</dbReference>
<dbReference type="PANTHER" id="PTHR42973:SF39">
    <property type="entry name" value="FAD-BINDING PCMH-TYPE DOMAIN-CONTAINING PROTEIN"/>
    <property type="match status" value="1"/>
</dbReference>
<gene>
    <name evidence="8" type="ORF">ACI2L5_19995</name>
</gene>
<feature type="signal peptide" evidence="6">
    <location>
        <begin position="1"/>
        <end position="32"/>
    </location>
</feature>
<evidence type="ECO:0000259" key="7">
    <source>
        <dbReference type="PROSITE" id="PS51387"/>
    </source>
</evidence>
<dbReference type="InterPro" id="IPR012951">
    <property type="entry name" value="BBE"/>
</dbReference>
<name>A0ABW8LMQ3_9ACTN</name>
<dbReference type="PROSITE" id="PS51318">
    <property type="entry name" value="TAT"/>
    <property type="match status" value="1"/>
</dbReference>
<evidence type="ECO:0000256" key="4">
    <source>
        <dbReference type="ARBA" id="ARBA00022827"/>
    </source>
</evidence>
<accession>A0ABW8LMQ3</accession>
<keyword evidence="5" id="KW-0560">Oxidoreductase</keyword>
<keyword evidence="3" id="KW-0285">Flavoprotein</keyword>
<dbReference type="SUPFAM" id="SSF56176">
    <property type="entry name" value="FAD-binding/transporter-associated domain-like"/>
    <property type="match status" value="1"/>
</dbReference>
<evidence type="ECO:0000256" key="2">
    <source>
        <dbReference type="ARBA" id="ARBA00005466"/>
    </source>
</evidence>
<dbReference type="Gene3D" id="3.40.462.20">
    <property type="match status" value="1"/>
</dbReference>
<comment type="cofactor">
    <cofactor evidence="1">
        <name>FAD</name>
        <dbReference type="ChEBI" id="CHEBI:57692"/>
    </cofactor>
</comment>
<evidence type="ECO:0000313" key="8">
    <source>
        <dbReference type="EMBL" id="MFK4267199.1"/>
    </source>
</evidence>
<dbReference type="InterPro" id="IPR016169">
    <property type="entry name" value="FAD-bd_PCMH_sub2"/>
</dbReference>
<dbReference type="InterPro" id="IPR050416">
    <property type="entry name" value="FAD-linked_Oxidoreductase"/>
</dbReference>